<dbReference type="PIRSF" id="PIRSF000097">
    <property type="entry name" value="AKR"/>
    <property type="match status" value="1"/>
</dbReference>
<feature type="binding site" evidence="3">
    <location>
        <position position="158"/>
    </location>
    <ligand>
        <name>substrate</name>
    </ligand>
</feature>
<keyword evidence="7" id="KW-1185">Reference proteome</keyword>
<dbReference type="SUPFAM" id="SSF51430">
    <property type="entry name" value="NAD(P)-linked oxidoreductase"/>
    <property type="match status" value="1"/>
</dbReference>
<dbReference type="InterPro" id="IPR020471">
    <property type="entry name" value="AKR"/>
</dbReference>
<dbReference type="Gene3D" id="3.20.20.100">
    <property type="entry name" value="NADP-dependent oxidoreductase domain"/>
    <property type="match status" value="1"/>
</dbReference>
<dbReference type="InterPro" id="IPR018170">
    <property type="entry name" value="Aldo/ket_reductase_CS"/>
</dbReference>
<protein>
    <recommendedName>
        <fullName evidence="5">NADP-dependent oxidoreductase domain-containing protein</fullName>
    </recommendedName>
</protein>
<dbReference type="FunFam" id="3.20.20.100:FF:000002">
    <property type="entry name" value="2,5-diketo-D-gluconic acid reductase A"/>
    <property type="match status" value="1"/>
</dbReference>
<accession>A0A8J8NKC9</accession>
<gene>
    <name evidence="6" type="ORF">FGO68_gene9850</name>
</gene>
<dbReference type="PROSITE" id="PS00063">
    <property type="entry name" value="ALDOKETO_REDUCTASE_3"/>
    <property type="match status" value="1"/>
</dbReference>
<proteinExistence type="predicted"/>
<keyword evidence="1" id="KW-0560">Oxidoreductase</keyword>
<dbReference type="GO" id="GO:0016616">
    <property type="term" value="F:oxidoreductase activity, acting on the CH-OH group of donors, NAD or NADP as acceptor"/>
    <property type="evidence" value="ECO:0007669"/>
    <property type="project" value="UniProtKB-ARBA"/>
</dbReference>
<dbReference type="PANTHER" id="PTHR11732">
    <property type="entry name" value="ALDO/KETO REDUCTASE"/>
    <property type="match status" value="1"/>
</dbReference>
<evidence type="ECO:0000256" key="3">
    <source>
        <dbReference type="PIRSR" id="PIRSR000097-2"/>
    </source>
</evidence>
<evidence type="ECO:0000256" key="1">
    <source>
        <dbReference type="ARBA" id="ARBA00023002"/>
    </source>
</evidence>
<dbReference type="Proteomes" id="UP000785679">
    <property type="component" value="Unassembled WGS sequence"/>
</dbReference>
<dbReference type="PRINTS" id="PR00069">
    <property type="entry name" value="ALDKETRDTASE"/>
</dbReference>
<feature type="domain" description="NADP-dependent oxidoreductase" evidence="5">
    <location>
        <begin position="76"/>
        <end position="332"/>
    </location>
</feature>
<reference evidence="6" key="1">
    <citation type="submission" date="2019-06" db="EMBL/GenBank/DDBJ databases">
        <authorList>
            <person name="Zheng W."/>
        </authorList>
    </citation>
    <scope>NUCLEOTIDE SEQUENCE</scope>
    <source>
        <strain evidence="6">QDHG01</strain>
    </source>
</reference>
<feature type="site" description="Lowers pKa of active site Tyr" evidence="4">
    <location>
        <position position="127"/>
    </location>
</feature>
<dbReference type="InterPro" id="IPR036812">
    <property type="entry name" value="NAD(P)_OxRdtase_dom_sf"/>
</dbReference>
<evidence type="ECO:0000256" key="4">
    <source>
        <dbReference type="PIRSR" id="PIRSR000097-3"/>
    </source>
</evidence>
<dbReference type="CDD" id="cd19071">
    <property type="entry name" value="AKR_AKR1-5-like"/>
    <property type="match status" value="1"/>
</dbReference>
<evidence type="ECO:0000313" key="6">
    <source>
        <dbReference type="EMBL" id="TNV77137.1"/>
    </source>
</evidence>
<comment type="caution">
    <text evidence="6">The sequence shown here is derived from an EMBL/GenBank/DDBJ whole genome shotgun (WGS) entry which is preliminary data.</text>
</comment>
<sequence>MTIEAVQINMIWLTSVLYKPQRRILQSSRCLYYNNKRYTLLRMVDSTATSQPYLTLNNGTKIPAIGLGTYLATEGDCKTVVREAILNHGYRNIDTAKVYENEEPIGEALQEVFAAGIKREDVIVTTKLWHSDKLDIEGALRTSLKKLQLDYIDLYLVHWMVPVMVWEDENPIKGLPIHKVWAELERLVDAGLIKSIGVSNCAIPILVDIWSYARIKPVVNQVELHPYFVQKDSVEFHKKLGVVVQAYAPLGSSTWSLRPERFKDLNLLAEPVLVALAAKYGKSVGQIVLNWHLWRGHQVIPKTTKVARLAENIQVWDFKLTEEEYESISGLNQDARFFNPKAFEFSGWNHLPYFE</sequence>
<organism evidence="6 7">
    <name type="scientific">Halteria grandinella</name>
    <dbReference type="NCBI Taxonomy" id="5974"/>
    <lineage>
        <taxon>Eukaryota</taxon>
        <taxon>Sar</taxon>
        <taxon>Alveolata</taxon>
        <taxon>Ciliophora</taxon>
        <taxon>Intramacronucleata</taxon>
        <taxon>Spirotrichea</taxon>
        <taxon>Stichotrichia</taxon>
        <taxon>Sporadotrichida</taxon>
        <taxon>Halteriidae</taxon>
        <taxon>Halteria</taxon>
    </lineage>
</organism>
<evidence type="ECO:0000313" key="7">
    <source>
        <dbReference type="Proteomes" id="UP000785679"/>
    </source>
</evidence>
<evidence type="ECO:0000256" key="2">
    <source>
        <dbReference type="PIRSR" id="PIRSR000097-1"/>
    </source>
</evidence>
<dbReference type="InterPro" id="IPR023210">
    <property type="entry name" value="NADP_OxRdtase_dom"/>
</dbReference>
<dbReference type="EMBL" id="RRYP01012400">
    <property type="protein sequence ID" value="TNV77137.1"/>
    <property type="molecule type" value="Genomic_DNA"/>
</dbReference>
<dbReference type="AlphaFoldDB" id="A0A8J8NKC9"/>
<dbReference type="Pfam" id="PF00248">
    <property type="entry name" value="Aldo_ket_red"/>
    <property type="match status" value="1"/>
</dbReference>
<dbReference type="OrthoDB" id="308859at2759"/>
<name>A0A8J8NKC9_HALGN</name>
<evidence type="ECO:0000259" key="5">
    <source>
        <dbReference type="Pfam" id="PF00248"/>
    </source>
</evidence>
<feature type="active site" description="Proton donor" evidence="2">
    <location>
        <position position="99"/>
    </location>
</feature>